<accession>W6M493</accession>
<dbReference type="AlphaFoldDB" id="W6M493"/>
<dbReference type="Proteomes" id="UP000035760">
    <property type="component" value="Unassembled WGS sequence"/>
</dbReference>
<dbReference type="EMBL" id="CBTJ020000041">
    <property type="protein sequence ID" value="CDI02641.1"/>
    <property type="molecule type" value="Genomic_DNA"/>
</dbReference>
<evidence type="ECO:0000313" key="3">
    <source>
        <dbReference type="Proteomes" id="UP000035760"/>
    </source>
</evidence>
<organism evidence="2 3">
    <name type="scientific">Candidatus Competibacter denitrificans Run_A_D11</name>
    <dbReference type="NCBI Taxonomy" id="1400863"/>
    <lineage>
        <taxon>Bacteria</taxon>
        <taxon>Pseudomonadati</taxon>
        <taxon>Pseudomonadota</taxon>
        <taxon>Gammaproteobacteria</taxon>
        <taxon>Candidatus Competibacteraceae</taxon>
        <taxon>Candidatus Competibacter</taxon>
    </lineage>
</organism>
<reference evidence="2" key="1">
    <citation type="submission" date="2013-07" db="EMBL/GenBank/DDBJ databases">
        <authorList>
            <person name="McIlroy S."/>
        </authorList>
    </citation>
    <scope>NUCLEOTIDE SEQUENCE [LARGE SCALE GENOMIC DNA]</scope>
    <source>
        <strain evidence="2">Run_A_D11</strain>
    </source>
</reference>
<keyword evidence="1" id="KW-0732">Signal</keyword>
<feature type="signal peptide" evidence="1">
    <location>
        <begin position="1"/>
        <end position="28"/>
    </location>
</feature>
<evidence type="ECO:0000313" key="2">
    <source>
        <dbReference type="EMBL" id="CDI02641.1"/>
    </source>
</evidence>
<protein>
    <submittedName>
        <fullName evidence="2">Uncharacterized protein</fullName>
    </submittedName>
</protein>
<dbReference type="RefSeq" id="WP_048673034.1">
    <property type="nucleotide sequence ID" value="NZ_CBTJ020000041.1"/>
</dbReference>
<dbReference type="STRING" id="1400863.BN873_340017"/>
<evidence type="ECO:0000256" key="1">
    <source>
        <dbReference type="SAM" id="SignalP"/>
    </source>
</evidence>
<proteinExistence type="predicted"/>
<comment type="caution">
    <text evidence="2">The sequence shown here is derived from an EMBL/GenBank/DDBJ whole genome shotgun (WGS) entry which is preliminary data.</text>
</comment>
<feature type="chain" id="PRO_5004878650" evidence="1">
    <location>
        <begin position="29"/>
        <end position="398"/>
    </location>
</feature>
<keyword evidence="3" id="KW-1185">Reference proteome</keyword>
<gene>
    <name evidence="2" type="ORF">BN873_340017</name>
</gene>
<reference evidence="2" key="2">
    <citation type="submission" date="2014-03" db="EMBL/GenBank/DDBJ databases">
        <title>Candidatus Competibacter-lineage genomes retrieved from metagenomes reveal functional metabolic diversity.</title>
        <authorList>
            <person name="McIlroy S.J."/>
            <person name="Albertsen M."/>
            <person name="Andresen E.K."/>
            <person name="Saunders A.M."/>
            <person name="Kristiansen R."/>
            <person name="Stokholm-Bjerregaard M."/>
            <person name="Nielsen K.L."/>
            <person name="Nielsen P.H."/>
        </authorList>
    </citation>
    <scope>NUCLEOTIDE SEQUENCE</scope>
    <source>
        <strain evidence="2">Run_A_D11</strain>
    </source>
</reference>
<sequence>MVREFKKTGVAAALTGALLATASMSSQATVQLSAPGDVVLVPYVVCDTTKSVNTMVGLITFYKERLGLAAGTAAAPVYWPAPLGLASGNSLVSSASLPSVTRGTTTRVLHWYFYNSRSEHLLDGIIPVTDNDFVRFDWCSTLRSLNKLTDYGQGKTPGYMIFTDNVVDRAPAGAFVIPSFALYGHSYQIAGNWATQAFIPVIANPSHTYVGPATPTYDSANFISNVTKRNGYPAFRRLVAGTDYTDIVSTAGSTGLRQRDVYMRYYLDPTLARSNSMVFWFNANDDARKSVAGETYDSEQNYLASFSYPLPDELNVVTSTPTAPAFPGMIHTEKETYGDKFDVVNTGIVRFGVPEFKSSVSFSSSGVSFNMLGLAPAGTDSVQIQTEMATEGQDYFLF</sequence>
<name>W6M493_9GAMM</name>